<dbReference type="AlphaFoldDB" id="A0A1W2BG16"/>
<sequence>MTKKYFGIEIPFIEKMGFEAEKISEDLVEVTIQIEPWQTNSFGVSHGGVMMTLLDFTMAMAAKVKMNHDGAAMTIDMSTSFMKAAKGKVKAQGKVLKTGKAIQFCEATAYDESGDILAKSMGTFRLIEAKPL</sequence>
<dbReference type="Pfam" id="PF03061">
    <property type="entry name" value="4HBT"/>
    <property type="match status" value="1"/>
</dbReference>
<keyword evidence="4" id="KW-1185">Reference proteome</keyword>
<dbReference type="NCBIfam" id="TIGR00369">
    <property type="entry name" value="unchar_dom_1"/>
    <property type="match status" value="1"/>
</dbReference>
<keyword evidence="1" id="KW-0378">Hydrolase</keyword>
<feature type="domain" description="Thioesterase" evidence="2">
    <location>
        <begin position="42"/>
        <end position="115"/>
    </location>
</feature>
<dbReference type="OrthoDB" id="4717506at2"/>
<accession>A0A1W2BG16</accession>
<protein>
    <submittedName>
        <fullName evidence="3">Uncharacterized domain 1-containing protein</fullName>
    </submittedName>
</protein>
<dbReference type="InterPro" id="IPR006683">
    <property type="entry name" value="Thioestr_dom"/>
</dbReference>
<dbReference type="GO" id="GO:0016289">
    <property type="term" value="F:acyl-CoA hydrolase activity"/>
    <property type="evidence" value="ECO:0007669"/>
    <property type="project" value="UniProtKB-ARBA"/>
</dbReference>
<dbReference type="CDD" id="cd03443">
    <property type="entry name" value="PaaI_thioesterase"/>
    <property type="match status" value="1"/>
</dbReference>
<evidence type="ECO:0000313" key="4">
    <source>
        <dbReference type="Proteomes" id="UP000192708"/>
    </source>
</evidence>
<proteinExistence type="predicted"/>
<dbReference type="Gene3D" id="3.10.129.10">
    <property type="entry name" value="Hotdog Thioesterase"/>
    <property type="match status" value="1"/>
</dbReference>
<organism evidence="3 4">
    <name type="scientific">Polynucleobacter kasalickyi</name>
    <dbReference type="NCBI Taxonomy" id="1938817"/>
    <lineage>
        <taxon>Bacteria</taxon>
        <taxon>Pseudomonadati</taxon>
        <taxon>Pseudomonadota</taxon>
        <taxon>Betaproteobacteria</taxon>
        <taxon>Burkholderiales</taxon>
        <taxon>Burkholderiaceae</taxon>
        <taxon>Polynucleobacter</taxon>
    </lineage>
</organism>
<evidence type="ECO:0000256" key="1">
    <source>
        <dbReference type="ARBA" id="ARBA00022801"/>
    </source>
</evidence>
<dbReference type="RefSeq" id="WP_084284960.1">
    <property type="nucleotide sequence ID" value="NZ_FWXJ01000013.1"/>
</dbReference>
<dbReference type="PANTHER" id="PTHR43240">
    <property type="entry name" value="1,4-DIHYDROXY-2-NAPHTHOYL-COA THIOESTERASE 1"/>
    <property type="match status" value="1"/>
</dbReference>
<dbReference type="InterPro" id="IPR003736">
    <property type="entry name" value="PAAI_dom"/>
</dbReference>
<dbReference type="InterPro" id="IPR029069">
    <property type="entry name" value="HotDog_dom_sf"/>
</dbReference>
<reference evidence="3 4" key="1">
    <citation type="submission" date="2017-04" db="EMBL/GenBank/DDBJ databases">
        <authorList>
            <person name="Afonso C.L."/>
            <person name="Miller P.J."/>
            <person name="Scott M.A."/>
            <person name="Spackman E."/>
            <person name="Goraichik I."/>
            <person name="Dimitrov K.M."/>
            <person name="Suarez D.L."/>
            <person name="Swayne D.E."/>
        </authorList>
    </citation>
    <scope>NUCLEOTIDE SEQUENCE [LARGE SCALE GENOMIC DNA]</scope>
    <source>
        <strain evidence="3 4">VK13</strain>
    </source>
</reference>
<evidence type="ECO:0000313" key="3">
    <source>
        <dbReference type="EMBL" id="SMC71690.1"/>
    </source>
</evidence>
<dbReference type="Proteomes" id="UP000192708">
    <property type="component" value="Unassembled WGS sequence"/>
</dbReference>
<name>A0A1W2BG16_9BURK</name>
<dbReference type="STRING" id="1938817.SAMN06296008_11315"/>
<dbReference type="EMBL" id="FWXJ01000013">
    <property type="protein sequence ID" value="SMC71690.1"/>
    <property type="molecule type" value="Genomic_DNA"/>
</dbReference>
<gene>
    <name evidence="3" type="ORF">SAMN06296008_11315</name>
</gene>
<evidence type="ECO:0000259" key="2">
    <source>
        <dbReference type="Pfam" id="PF03061"/>
    </source>
</evidence>
<dbReference type="SUPFAM" id="SSF54637">
    <property type="entry name" value="Thioesterase/thiol ester dehydrase-isomerase"/>
    <property type="match status" value="1"/>
</dbReference>